<keyword evidence="1" id="KW-0732">Signal</keyword>
<keyword evidence="3" id="KW-1185">Reference proteome</keyword>
<proteinExistence type="predicted"/>
<organism evidence="2 3">
    <name type="scientific">Streptomyces antnestii</name>
    <dbReference type="NCBI Taxonomy" id="2494256"/>
    <lineage>
        <taxon>Bacteria</taxon>
        <taxon>Bacillati</taxon>
        <taxon>Actinomycetota</taxon>
        <taxon>Actinomycetes</taxon>
        <taxon>Kitasatosporales</taxon>
        <taxon>Streptomycetaceae</taxon>
        <taxon>Streptomyces</taxon>
    </lineage>
</organism>
<dbReference type="RefSeq" id="WP_127829807.1">
    <property type="nucleotide sequence ID" value="NZ_RZYA01000009.1"/>
</dbReference>
<evidence type="ECO:0008006" key="4">
    <source>
        <dbReference type="Google" id="ProtNLM"/>
    </source>
</evidence>
<gene>
    <name evidence="2" type="ORF">EOT10_21080</name>
</gene>
<name>A0A3S2VWF5_9ACTN</name>
<reference evidence="2 3" key="1">
    <citation type="submission" date="2019-01" db="EMBL/GenBank/DDBJ databases">
        <title>Genome sequences of Streptomyces and Rhizobium isolates collected from root and soil.</title>
        <authorList>
            <person name="Chhettri S."/>
            <person name="Sevigny J.L."/>
            <person name="Sen A."/>
            <person name="Ennis N."/>
            <person name="Tisa L."/>
        </authorList>
    </citation>
    <scope>NUCLEOTIDE SEQUENCE [LARGE SCALE GENOMIC DNA]</scope>
    <source>
        <strain evidence="2 3">San01</strain>
    </source>
</reference>
<evidence type="ECO:0000256" key="1">
    <source>
        <dbReference type="SAM" id="SignalP"/>
    </source>
</evidence>
<evidence type="ECO:0000313" key="2">
    <source>
        <dbReference type="EMBL" id="RVU22961.1"/>
    </source>
</evidence>
<dbReference type="AlphaFoldDB" id="A0A3S2VWF5"/>
<comment type="caution">
    <text evidence="2">The sequence shown here is derived from an EMBL/GenBank/DDBJ whole genome shotgun (WGS) entry which is preliminary data.</text>
</comment>
<dbReference type="EMBL" id="RZYA01000009">
    <property type="protein sequence ID" value="RVU22961.1"/>
    <property type="molecule type" value="Genomic_DNA"/>
</dbReference>
<accession>A0A3S2VWF5</accession>
<evidence type="ECO:0000313" key="3">
    <source>
        <dbReference type="Proteomes" id="UP000283128"/>
    </source>
</evidence>
<dbReference type="OrthoDB" id="9152336at2"/>
<sequence>MKRSILATLAVASLATMSLTGATAATALTPASAPATAAAAGGAAQTADISQLRKEFNDYVAGLDLDAATRAAAEEAGSSDQALVAAAAESRTRIKAVFTAAGVDNEWTSGAINPGDYQCSTTDFREWTRGQIAQIDPASWDWYQNGFLGLSPDLLVQYWTLMKTPTNPHETALGPNGANTDELARTFTNLQRFWDVDTSNVGLVSLDGKVLGPDAAADRQYVYKGIGKISPLAALFLQWGVEGGLSSGKLNGFPGGVDNPMFSLNAFAIDPAHSGDSQAMLESLGITRRVAMGQGILQMWNELGLGRVGGRAVLAHEFGHQVQYSDNLFDTDITDEAEATRRTELMADAMGTYFTVHKRGESLNKAYTLQDLQTFYNVGDCGFANPGHHGTPNQRYRSSAWGAGLVKSADDQGHILPSLTVADSFEKALPEIVAPDAN</sequence>
<dbReference type="Proteomes" id="UP000283128">
    <property type="component" value="Unassembled WGS sequence"/>
</dbReference>
<feature type="signal peptide" evidence="1">
    <location>
        <begin position="1"/>
        <end position="24"/>
    </location>
</feature>
<feature type="chain" id="PRO_5018699501" description="Peptidase" evidence="1">
    <location>
        <begin position="25"/>
        <end position="438"/>
    </location>
</feature>
<protein>
    <recommendedName>
        <fullName evidence="4">Peptidase</fullName>
    </recommendedName>
</protein>